<reference evidence="2" key="1">
    <citation type="submission" date="2021-01" db="EMBL/GenBank/DDBJ databases">
        <title>Whole genome shotgun sequence of Catellatospora methionotrophica NBRC 14553.</title>
        <authorList>
            <person name="Komaki H."/>
            <person name="Tamura T."/>
        </authorList>
    </citation>
    <scope>NUCLEOTIDE SEQUENCE</scope>
    <source>
        <strain evidence="2">NBRC 14553</strain>
    </source>
</reference>
<dbReference type="AlphaFoldDB" id="A0A8J3LMJ2"/>
<dbReference type="GO" id="GO:0018169">
    <property type="term" value="F:ribosomal S6-glutamic acid ligase activity"/>
    <property type="evidence" value="ECO:0007669"/>
    <property type="project" value="TreeGrafter"/>
</dbReference>
<proteinExistence type="predicted"/>
<dbReference type="NCBIfam" id="TIGR04187">
    <property type="entry name" value="GRASP_SAV_5884"/>
    <property type="match status" value="1"/>
</dbReference>
<dbReference type="InterPro" id="IPR048936">
    <property type="entry name" value="MvdD-like_ATPgrasp"/>
</dbReference>
<accession>A0A8J3LMJ2</accession>
<protein>
    <submittedName>
        <fullName evidence="2">ATP-grasp ribosomal peptide maturase</fullName>
    </submittedName>
</protein>
<dbReference type="Gene3D" id="3.30.470.20">
    <property type="entry name" value="ATP-grasp fold, B domain"/>
    <property type="match status" value="1"/>
</dbReference>
<dbReference type="Proteomes" id="UP000660339">
    <property type="component" value="Unassembled WGS sequence"/>
</dbReference>
<dbReference type="InterPro" id="IPR026449">
    <property type="entry name" value="GRASP_SAV_5884"/>
</dbReference>
<name>A0A8J3LMJ2_9ACTN</name>
<dbReference type="GO" id="GO:0005737">
    <property type="term" value="C:cytoplasm"/>
    <property type="evidence" value="ECO:0007669"/>
    <property type="project" value="TreeGrafter"/>
</dbReference>
<keyword evidence="3" id="KW-1185">Reference proteome</keyword>
<dbReference type="EMBL" id="BONJ01000030">
    <property type="protein sequence ID" value="GIG17305.1"/>
    <property type="molecule type" value="Genomic_DNA"/>
</dbReference>
<organism evidence="2 3">
    <name type="scientific">Catellatospora methionotrophica</name>
    <dbReference type="NCBI Taxonomy" id="121620"/>
    <lineage>
        <taxon>Bacteria</taxon>
        <taxon>Bacillati</taxon>
        <taxon>Actinomycetota</taxon>
        <taxon>Actinomycetes</taxon>
        <taxon>Micromonosporales</taxon>
        <taxon>Micromonosporaceae</taxon>
        <taxon>Catellatospora</taxon>
    </lineage>
</organism>
<dbReference type="Pfam" id="PF21068">
    <property type="entry name" value="ATPgraspMvdD"/>
    <property type="match status" value="1"/>
</dbReference>
<feature type="domain" description="MvdD-like pre-ATP grasp" evidence="1">
    <location>
        <begin position="7"/>
        <end position="121"/>
    </location>
</feature>
<dbReference type="SUPFAM" id="SSF56059">
    <property type="entry name" value="Glutathione synthetase ATP-binding domain-like"/>
    <property type="match status" value="1"/>
</dbReference>
<gene>
    <name evidence="2" type="ORF">Cme02nite_56370</name>
</gene>
<dbReference type="PANTHER" id="PTHR21621">
    <property type="entry name" value="RIBOSOMAL PROTEIN S6 MODIFICATION PROTEIN"/>
    <property type="match status" value="1"/>
</dbReference>
<evidence type="ECO:0000313" key="2">
    <source>
        <dbReference type="EMBL" id="GIG17305.1"/>
    </source>
</evidence>
<sequence length="326" mass="34882">MNTTKDTILFLTSAQDATADAVCEALAHAGGGFVRLDTGDFPMELRMSATTAADGSWTGALSTDTDTLDLERVRSVFYWRPTRFRLPAGMSAADEVFAAVEARHGLGGLLASLDAMWVNDPVKTAVAEYKPLQLMVAARCGLAVPRTLLSNTAADVTAFAARVGGQVVCKPLSSLVFTQGSDEPMKPYTTIIDPATVTAAGFAATAHLVQEWVPKAFEARVTMVGELPIAVAIRSASAAGQVDWRADYKSLTYELIDVPHAVTEGMRRFQASLGLHYGAFDFVVTPEGRWVMLECNPAGQWLWLEHETGAPIAAALADLLMKGTRA</sequence>
<dbReference type="PANTHER" id="PTHR21621:SF0">
    <property type="entry name" value="BETA-CITRYLGLUTAMATE SYNTHASE B-RELATED"/>
    <property type="match status" value="1"/>
</dbReference>
<dbReference type="RefSeq" id="WP_166380986.1">
    <property type="nucleotide sequence ID" value="NZ_BAAATT010000030.1"/>
</dbReference>
<evidence type="ECO:0000313" key="3">
    <source>
        <dbReference type="Proteomes" id="UP000660339"/>
    </source>
</evidence>
<dbReference type="GO" id="GO:0009432">
    <property type="term" value="P:SOS response"/>
    <property type="evidence" value="ECO:0007669"/>
    <property type="project" value="TreeGrafter"/>
</dbReference>
<comment type="caution">
    <text evidence="2">The sequence shown here is derived from an EMBL/GenBank/DDBJ whole genome shotgun (WGS) entry which is preliminary data.</text>
</comment>
<evidence type="ECO:0000259" key="1">
    <source>
        <dbReference type="Pfam" id="PF21068"/>
    </source>
</evidence>